<dbReference type="PANTHER" id="PTHR45982:SF1">
    <property type="entry name" value="REGULATOR OF CHROMOSOME CONDENSATION"/>
    <property type="match status" value="1"/>
</dbReference>
<evidence type="ECO:0000313" key="3">
    <source>
        <dbReference type="Proteomes" id="UP000002037"/>
    </source>
</evidence>
<dbReference type="InterPro" id="IPR051553">
    <property type="entry name" value="Ran_GTPase-activating"/>
</dbReference>
<feature type="repeat" description="RCC1" evidence="1">
    <location>
        <begin position="2"/>
        <end position="61"/>
    </location>
</feature>
<accession>C5MAK1</accession>
<dbReference type="InterPro" id="IPR000408">
    <property type="entry name" value="Reg_chr_condens"/>
</dbReference>
<dbReference type="GO" id="GO:0005085">
    <property type="term" value="F:guanyl-nucleotide exchange factor activity"/>
    <property type="evidence" value="ECO:0007669"/>
    <property type="project" value="TreeGrafter"/>
</dbReference>
<evidence type="ECO:0000256" key="1">
    <source>
        <dbReference type="PROSITE-ProRule" id="PRU00235"/>
    </source>
</evidence>
<dbReference type="OrthoDB" id="5370059at2759"/>
<dbReference type="KEGG" id="ctp:CTRG_03093"/>
<dbReference type="InterPro" id="IPR009091">
    <property type="entry name" value="RCC1/BLIP-II"/>
</dbReference>
<dbReference type="Pfam" id="PF13540">
    <property type="entry name" value="RCC1_2"/>
    <property type="match status" value="1"/>
</dbReference>
<evidence type="ECO:0000313" key="2">
    <source>
        <dbReference type="EMBL" id="EER32668.1"/>
    </source>
</evidence>
<dbReference type="Gene3D" id="2.130.10.30">
    <property type="entry name" value="Regulator of chromosome condensation 1/beta-lactamase-inhibitor protein II"/>
    <property type="match status" value="2"/>
</dbReference>
<sequence>MFNLLACGSNGNYQLGLNDDDDKSILLPSLFNHSGKLTTIIPDRPQKIACGGNHTLVLLDSGEVYACGSNEYGQCGLPKCDNVKTFSKIPGNNWIDISCGWEFSVLVNMNKEIYVCGNGLKGELGLGKAVKQSELKYCTTQDNFKIIKSCMQHTILETTTGELVGWGNCRKGQLGETNEKVFWVPTVLKFDIKVEDFSLGREFTAIQSGCNDVTVFGKFSVDLENNVLQSRFDISKVETMWSSIHILANNSIQSCGNNSHDQLYPTSETINVEEFSIGSEHGLARSGNTVYAWGWSEHGNCGKSENEKQTFDYLNKLYSGQDKVVLIGTGCATSWVVVETSHRTVE</sequence>
<reference evidence="2 3" key="1">
    <citation type="journal article" date="2009" name="Nature">
        <title>Evolution of pathogenicity and sexual reproduction in eight Candida genomes.</title>
        <authorList>
            <person name="Butler G."/>
            <person name="Rasmussen M.D."/>
            <person name="Lin M.F."/>
            <person name="Santos M.A."/>
            <person name="Sakthikumar S."/>
            <person name="Munro C.A."/>
            <person name="Rheinbay E."/>
            <person name="Grabherr M."/>
            <person name="Forche A."/>
            <person name="Reedy J.L."/>
            <person name="Agrafioti I."/>
            <person name="Arnaud M.B."/>
            <person name="Bates S."/>
            <person name="Brown A.J."/>
            <person name="Brunke S."/>
            <person name="Costanzo M.C."/>
            <person name="Fitzpatrick D.A."/>
            <person name="de Groot P.W."/>
            <person name="Harris D."/>
            <person name="Hoyer L.L."/>
            <person name="Hube B."/>
            <person name="Klis F.M."/>
            <person name="Kodira C."/>
            <person name="Lennard N."/>
            <person name="Logue M.E."/>
            <person name="Martin R."/>
            <person name="Neiman A.M."/>
            <person name="Nikolaou E."/>
            <person name="Quail M.A."/>
            <person name="Quinn J."/>
            <person name="Santos M.C."/>
            <person name="Schmitzberger F.F."/>
            <person name="Sherlock G."/>
            <person name="Shah P."/>
            <person name="Silverstein K.A."/>
            <person name="Skrzypek M.S."/>
            <person name="Soll D."/>
            <person name="Staggs R."/>
            <person name="Stansfield I."/>
            <person name="Stumpf M.P."/>
            <person name="Sudbery P.E."/>
            <person name="Srikantha T."/>
            <person name="Zeng Q."/>
            <person name="Berman J."/>
            <person name="Berriman M."/>
            <person name="Heitman J."/>
            <person name="Gow N.A."/>
            <person name="Lorenz M.C."/>
            <person name="Birren B.W."/>
            <person name="Kellis M."/>
            <person name="Cuomo C.A."/>
        </authorList>
    </citation>
    <scope>NUCLEOTIDE SEQUENCE [LARGE SCALE GENOMIC DNA]</scope>
    <source>
        <strain evidence="3">ATCC MYA-3404 / T1</strain>
    </source>
</reference>
<dbReference type="SUPFAM" id="SSF50985">
    <property type="entry name" value="RCC1/BLIP-II"/>
    <property type="match status" value="1"/>
</dbReference>
<name>C5MAK1_CANTT</name>
<evidence type="ECO:0008006" key="4">
    <source>
        <dbReference type="Google" id="ProtNLM"/>
    </source>
</evidence>
<keyword evidence="3" id="KW-1185">Reference proteome</keyword>
<dbReference type="STRING" id="294747.C5MAK1"/>
<dbReference type="AlphaFoldDB" id="C5MAK1"/>
<dbReference type="Proteomes" id="UP000002037">
    <property type="component" value="Unassembled WGS sequence"/>
</dbReference>
<feature type="repeat" description="RCC1" evidence="1">
    <location>
        <begin position="62"/>
        <end position="110"/>
    </location>
</feature>
<dbReference type="PANTHER" id="PTHR45982">
    <property type="entry name" value="REGULATOR OF CHROMOSOME CONDENSATION"/>
    <property type="match status" value="1"/>
</dbReference>
<dbReference type="GeneID" id="8297711"/>
<organism evidence="2 3">
    <name type="scientific">Candida tropicalis (strain ATCC MYA-3404 / T1)</name>
    <name type="common">Yeast</name>
    <dbReference type="NCBI Taxonomy" id="294747"/>
    <lineage>
        <taxon>Eukaryota</taxon>
        <taxon>Fungi</taxon>
        <taxon>Dikarya</taxon>
        <taxon>Ascomycota</taxon>
        <taxon>Saccharomycotina</taxon>
        <taxon>Pichiomycetes</taxon>
        <taxon>Debaryomycetaceae</taxon>
        <taxon>Candida/Lodderomyces clade</taxon>
        <taxon>Candida</taxon>
    </lineage>
</organism>
<dbReference type="HOGENOM" id="CLU_005210_0_0_1"/>
<dbReference type="eggNOG" id="KOG1426">
    <property type="taxonomic scope" value="Eukaryota"/>
</dbReference>
<dbReference type="PROSITE" id="PS50012">
    <property type="entry name" value="RCC1_3"/>
    <property type="match status" value="2"/>
</dbReference>
<dbReference type="PRINTS" id="PR00633">
    <property type="entry name" value="RCCNDNSATION"/>
</dbReference>
<gene>
    <name evidence="2" type="ORF">CTRG_03093</name>
</gene>
<dbReference type="VEuPathDB" id="FungiDB:CTRG_03093"/>
<dbReference type="RefSeq" id="XP_002548796.1">
    <property type="nucleotide sequence ID" value="XM_002548750.1"/>
</dbReference>
<proteinExistence type="predicted"/>
<dbReference type="GO" id="GO:0005737">
    <property type="term" value="C:cytoplasm"/>
    <property type="evidence" value="ECO:0007669"/>
    <property type="project" value="TreeGrafter"/>
</dbReference>
<dbReference type="PROSITE" id="PS00626">
    <property type="entry name" value="RCC1_2"/>
    <property type="match status" value="1"/>
</dbReference>
<protein>
    <recommendedName>
        <fullName evidence="4">Protein ATS1</fullName>
    </recommendedName>
</protein>
<dbReference type="EMBL" id="GG692398">
    <property type="protein sequence ID" value="EER32668.1"/>
    <property type="molecule type" value="Genomic_DNA"/>
</dbReference>